<keyword evidence="8 13" id="KW-0630">Potassium</keyword>
<dbReference type="EMBL" id="FOZL01000002">
    <property type="protein sequence ID" value="SFS20815.1"/>
    <property type="molecule type" value="Genomic_DNA"/>
</dbReference>
<dbReference type="Pfam" id="PF00571">
    <property type="entry name" value="CBS"/>
    <property type="match status" value="2"/>
</dbReference>
<comment type="catalytic activity">
    <reaction evidence="12 13 20">
        <text>IMP + NAD(+) + H2O = XMP + NADH + H(+)</text>
        <dbReference type="Rhea" id="RHEA:11708"/>
        <dbReference type="ChEBI" id="CHEBI:15377"/>
        <dbReference type="ChEBI" id="CHEBI:15378"/>
        <dbReference type="ChEBI" id="CHEBI:57464"/>
        <dbReference type="ChEBI" id="CHEBI:57540"/>
        <dbReference type="ChEBI" id="CHEBI:57945"/>
        <dbReference type="ChEBI" id="CHEBI:58053"/>
        <dbReference type="EC" id="1.1.1.205"/>
    </reaction>
</comment>
<keyword evidence="6 13" id="KW-0332">GMP biosynthesis</keyword>
<dbReference type="GO" id="GO:0046872">
    <property type="term" value="F:metal ion binding"/>
    <property type="evidence" value="ECO:0007669"/>
    <property type="project" value="UniProtKB-UniRule"/>
</dbReference>
<dbReference type="Pfam" id="PF00478">
    <property type="entry name" value="IMPDH"/>
    <property type="match status" value="1"/>
</dbReference>
<feature type="binding site" evidence="16">
    <location>
        <begin position="247"/>
        <end position="249"/>
    </location>
    <ligand>
        <name>NAD(+)</name>
        <dbReference type="ChEBI" id="CHEBI:57540"/>
    </ligand>
</feature>
<dbReference type="PANTHER" id="PTHR11911:SF111">
    <property type="entry name" value="INOSINE-5'-MONOPHOSPHATE DEHYDROGENASE"/>
    <property type="match status" value="1"/>
</dbReference>
<evidence type="ECO:0000256" key="19">
    <source>
        <dbReference type="RuleBase" id="RU003927"/>
    </source>
</evidence>
<evidence type="ECO:0000256" key="9">
    <source>
        <dbReference type="ARBA" id="ARBA00023002"/>
    </source>
</evidence>
<feature type="binding site" evidence="13 15">
    <location>
        <begin position="384"/>
        <end position="388"/>
    </location>
    <ligand>
        <name>IMP</name>
        <dbReference type="ChEBI" id="CHEBI:58053"/>
    </ligand>
</feature>
<organism evidence="22 23">
    <name type="scientific">Granulicella pectinivorans</name>
    <dbReference type="NCBI Taxonomy" id="474950"/>
    <lineage>
        <taxon>Bacteria</taxon>
        <taxon>Pseudomonadati</taxon>
        <taxon>Acidobacteriota</taxon>
        <taxon>Terriglobia</taxon>
        <taxon>Terriglobales</taxon>
        <taxon>Acidobacteriaceae</taxon>
        <taxon>Granulicella</taxon>
    </lineage>
</organism>
<dbReference type="Gene3D" id="3.20.20.70">
    <property type="entry name" value="Aldolase class I"/>
    <property type="match status" value="1"/>
</dbReference>
<dbReference type="InterPro" id="IPR001093">
    <property type="entry name" value="IMP_DH_GMPRt"/>
</dbReference>
<dbReference type="OrthoDB" id="9805398at2"/>
<keyword evidence="7 13" id="KW-0658">Purine biosynthesis</keyword>
<feature type="binding site" evidence="13 16">
    <location>
        <begin position="297"/>
        <end position="299"/>
    </location>
    <ligand>
        <name>NAD(+)</name>
        <dbReference type="ChEBI" id="CHEBI:57540"/>
    </ligand>
</feature>
<name>A0A1I6MYN4_9BACT</name>
<dbReference type="InterPro" id="IPR013785">
    <property type="entry name" value="Aldolase_TIM"/>
</dbReference>
<evidence type="ECO:0000256" key="11">
    <source>
        <dbReference type="ARBA" id="ARBA00023122"/>
    </source>
</evidence>
<dbReference type="Proteomes" id="UP000199024">
    <property type="component" value="Unassembled WGS sequence"/>
</dbReference>
<evidence type="ECO:0000256" key="18">
    <source>
        <dbReference type="PROSITE-ProRule" id="PRU00703"/>
    </source>
</evidence>
<comment type="pathway">
    <text evidence="13 20">Purine metabolism; XMP biosynthesis via de novo pathway; XMP from IMP: step 1/1.</text>
</comment>
<feature type="active site" description="Proton acceptor" evidence="13 14">
    <location>
        <position position="400"/>
    </location>
</feature>
<comment type="function">
    <text evidence="13">Catalyzes the conversion of inosine 5'-phosphate (IMP) to xanthosine 5'-phosphate (XMP), the first committed and rate-limiting step in the de novo synthesis of guanine nucleotides, and therefore plays an important role in the regulation of cell growth.</text>
</comment>
<comment type="caution">
    <text evidence="13">Lacks conserved residue(s) required for the propagation of feature annotation.</text>
</comment>
<keyword evidence="5" id="KW-0677">Repeat</keyword>
<dbReference type="PIRSF" id="PIRSF000130">
    <property type="entry name" value="IMPDH"/>
    <property type="match status" value="1"/>
</dbReference>
<dbReference type="GO" id="GO:0006177">
    <property type="term" value="P:GMP biosynthetic process"/>
    <property type="evidence" value="ECO:0007669"/>
    <property type="project" value="UniProtKB-UniRule"/>
</dbReference>
<feature type="binding site" evidence="13">
    <location>
        <position position="490"/>
    </location>
    <ligand>
        <name>K(+)</name>
        <dbReference type="ChEBI" id="CHEBI:29103"/>
        <note>ligand shared between two tetrameric partners</note>
    </ligand>
</feature>
<feature type="domain" description="CBS" evidence="21">
    <location>
        <begin position="94"/>
        <end position="152"/>
    </location>
</feature>
<dbReference type="STRING" id="474950.SAMN05421771_3858"/>
<comment type="subunit">
    <text evidence="3 13">Homotetramer.</text>
</comment>
<gene>
    <name evidence="13" type="primary">guaB</name>
    <name evidence="22" type="ORF">SAMN05421771_3858</name>
</gene>
<dbReference type="SMART" id="SM00116">
    <property type="entry name" value="CBS"/>
    <property type="match status" value="2"/>
</dbReference>
<comment type="cofactor">
    <cofactor evidence="1 13">
        <name>K(+)</name>
        <dbReference type="ChEBI" id="CHEBI:29103"/>
    </cofactor>
</comment>
<dbReference type="PROSITE" id="PS51371">
    <property type="entry name" value="CBS"/>
    <property type="match status" value="2"/>
</dbReference>
<feature type="binding site" evidence="13 15">
    <location>
        <position position="436"/>
    </location>
    <ligand>
        <name>IMP</name>
        <dbReference type="ChEBI" id="CHEBI:58053"/>
    </ligand>
</feature>
<dbReference type="FunFam" id="3.20.20.70:FF:000003">
    <property type="entry name" value="GMP reductase"/>
    <property type="match status" value="1"/>
</dbReference>
<feature type="binding site" evidence="13 15">
    <location>
        <begin position="337"/>
        <end position="339"/>
    </location>
    <ligand>
        <name>IMP</name>
        <dbReference type="ChEBI" id="CHEBI:58053"/>
    </ligand>
</feature>
<keyword evidence="9 13" id="KW-0560">Oxidoreductase</keyword>
<evidence type="ECO:0000256" key="14">
    <source>
        <dbReference type="PIRSR" id="PIRSR000130-1"/>
    </source>
</evidence>
<comment type="similarity">
    <text evidence="2 13 19">Belongs to the IMPDH/GMPR family.</text>
</comment>
<evidence type="ECO:0000256" key="10">
    <source>
        <dbReference type="ARBA" id="ARBA00023027"/>
    </source>
</evidence>
<dbReference type="NCBIfam" id="TIGR01302">
    <property type="entry name" value="IMP_dehydrog"/>
    <property type="match status" value="1"/>
</dbReference>
<feature type="domain" description="CBS" evidence="21">
    <location>
        <begin position="153"/>
        <end position="210"/>
    </location>
</feature>
<dbReference type="EC" id="1.1.1.205" evidence="13 20"/>
<sequence length="508" mass="54658">MILATIPEALTFDDVLLVPAYSDVIPTQVSTQTQLTKKITLHTPLMSAAMDTVTESRLAIAMAQQGGLGIVHRNLTIEQQAGEIDKVKRSESGMIVDPVTISPDRPIADALDVMRRYKISGVPVTRNRKLVGILTNRDLRFVSDTTMLIDDVMTKKNLITVPVGTTLEEAEHILHQHRVEKLLVVNDQFELKGLITVKDIQKKLKYPNASKDEQGRLRVGGAIGATGDFLERAAALIAMRVDCLAIDSAHGHSSRVLEAVRECKNAFPDVDLLAGNIATYEGAIALMEAGADAVKVGIGPGSICTTRMVTGAGMPQITAISEAFRASQERGIPIIADGGIKYSGDVTKAIAAGASVVMMGSLFAGVDESPGETILYQGRSFKAYRGMGSLSAMAQGSGERYFQGKDDMNEITAGERPNITAREGSSQNRLAKFVPEGIEGRVPHRGPLEAMVYQLVGGLRSGMGYLGCGTIPELQQNARFIRISNAGLRESHVHDVVITREAPNYHAE</sequence>
<feature type="binding site" description="in other chain" evidence="13 17">
    <location>
        <position position="299"/>
    </location>
    <ligand>
        <name>K(+)</name>
        <dbReference type="ChEBI" id="CHEBI:29103"/>
        <note>ligand shared between two tetrameric partners</note>
    </ligand>
</feature>
<keyword evidence="23" id="KW-1185">Reference proteome</keyword>
<evidence type="ECO:0000256" key="4">
    <source>
        <dbReference type="ARBA" id="ARBA00022723"/>
    </source>
</evidence>
<dbReference type="SUPFAM" id="SSF54631">
    <property type="entry name" value="CBS-domain pair"/>
    <property type="match status" value="1"/>
</dbReference>
<feature type="binding site" evidence="13 15">
    <location>
        <position position="302"/>
    </location>
    <ligand>
        <name>IMP</name>
        <dbReference type="ChEBI" id="CHEBI:58053"/>
    </ligand>
</feature>
<dbReference type="HAMAP" id="MF_01964">
    <property type="entry name" value="IMPDH"/>
    <property type="match status" value="1"/>
</dbReference>
<dbReference type="SMART" id="SM01240">
    <property type="entry name" value="IMPDH"/>
    <property type="match status" value="1"/>
</dbReference>
<proteinExistence type="inferred from homology"/>
<evidence type="ECO:0000256" key="15">
    <source>
        <dbReference type="PIRSR" id="PIRSR000130-2"/>
    </source>
</evidence>
<evidence type="ECO:0000256" key="16">
    <source>
        <dbReference type="PIRSR" id="PIRSR000130-3"/>
    </source>
</evidence>
<dbReference type="GO" id="GO:0000166">
    <property type="term" value="F:nucleotide binding"/>
    <property type="evidence" value="ECO:0007669"/>
    <property type="project" value="UniProtKB-UniRule"/>
</dbReference>
<feature type="binding site" evidence="13">
    <location>
        <position position="247"/>
    </location>
    <ligand>
        <name>NAD(+)</name>
        <dbReference type="ChEBI" id="CHEBI:57540"/>
    </ligand>
</feature>
<feature type="binding site" description="in other chain" evidence="13 17">
    <location>
        <position position="301"/>
    </location>
    <ligand>
        <name>K(+)</name>
        <dbReference type="ChEBI" id="CHEBI:29103"/>
        <note>ligand shared between two tetrameric partners</note>
    </ligand>
</feature>
<dbReference type="CDD" id="cd04601">
    <property type="entry name" value="CBS_pair_IMPDH"/>
    <property type="match status" value="1"/>
</dbReference>
<evidence type="ECO:0000256" key="17">
    <source>
        <dbReference type="PIRSR" id="PIRSR000130-4"/>
    </source>
</evidence>
<feature type="active site" description="Thioimidate intermediate" evidence="13 14">
    <location>
        <position position="304"/>
    </location>
</feature>
<dbReference type="SUPFAM" id="SSF51412">
    <property type="entry name" value="Inosine monophosphate dehydrogenase (IMPDH)"/>
    <property type="match status" value="1"/>
</dbReference>
<dbReference type="InterPro" id="IPR005990">
    <property type="entry name" value="IMP_DH"/>
</dbReference>
<dbReference type="CDD" id="cd00381">
    <property type="entry name" value="IMPDH"/>
    <property type="match status" value="1"/>
</dbReference>
<evidence type="ECO:0000256" key="8">
    <source>
        <dbReference type="ARBA" id="ARBA00022958"/>
    </source>
</evidence>
<dbReference type="GO" id="GO:0003938">
    <property type="term" value="F:IMP dehydrogenase activity"/>
    <property type="evidence" value="ECO:0007669"/>
    <property type="project" value="UniProtKB-UniRule"/>
</dbReference>
<keyword evidence="11 18" id="KW-0129">CBS domain</keyword>
<evidence type="ECO:0000259" key="21">
    <source>
        <dbReference type="PROSITE" id="PS51371"/>
    </source>
</evidence>
<comment type="activity regulation">
    <text evidence="13">Mycophenolic acid (MPA) is a non-competitive inhibitor that prevents formation of the closed enzyme conformation by binding to the same site as the amobile flap. In contrast, mizoribine monophosphate (MZP) is a competitive inhibitor that induces the closed conformation. MPA is a potent inhibitor of mammalian IMPDHs but a poor inhibitor of the bacterial enzymes. MZP is a more potent inhibitor of bacterial IMPDH.</text>
</comment>
<feature type="binding site" evidence="13 15">
    <location>
        <begin position="360"/>
        <end position="361"/>
    </location>
    <ligand>
        <name>IMP</name>
        <dbReference type="ChEBI" id="CHEBI:58053"/>
    </ligand>
</feature>
<evidence type="ECO:0000313" key="23">
    <source>
        <dbReference type="Proteomes" id="UP000199024"/>
    </source>
</evidence>
<evidence type="ECO:0000256" key="13">
    <source>
        <dbReference type="HAMAP-Rule" id="MF_01964"/>
    </source>
</evidence>
<evidence type="ECO:0000256" key="5">
    <source>
        <dbReference type="ARBA" id="ARBA00022737"/>
    </source>
</evidence>
<dbReference type="PANTHER" id="PTHR11911">
    <property type="entry name" value="INOSINE-5-MONOPHOSPHATE DEHYDROGENASE RELATED"/>
    <property type="match status" value="1"/>
</dbReference>
<keyword evidence="10 13" id="KW-0520">NAD</keyword>
<keyword evidence="4 13" id="KW-0479">Metal-binding</keyword>
<evidence type="ECO:0000256" key="3">
    <source>
        <dbReference type="ARBA" id="ARBA00011881"/>
    </source>
</evidence>
<reference evidence="22 23" key="1">
    <citation type="submission" date="2016-10" db="EMBL/GenBank/DDBJ databases">
        <authorList>
            <person name="de Groot N.N."/>
        </authorList>
    </citation>
    <scope>NUCLEOTIDE SEQUENCE [LARGE SCALE GENOMIC DNA]</scope>
    <source>
        <strain evidence="22 23">DSM 21001</strain>
    </source>
</reference>
<dbReference type="PROSITE" id="PS00487">
    <property type="entry name" value="IMP_DH_GMP_RED"/>
    <property type="match status" value="1"/>
</dbReference>
<dbReference type="InterPro" id="IPR046342">
    <property type="entry name" value="CBS_dom_sf"/>
</dbReference>
<feature type="binding site" evidence="13">
    <location>
        <position position="491"/>
    </location>
    <ligand>
        <name>K(+)</name>
        <dbReference type="ChEBI" id="CHEBI:29103"/>
        <note>ligand shared between two tetrameric partners</note>
    </ligand>
</feature>
<dbReference type="UniPathway" id="UPA00601">
    <property type="reaction ID" value="UER00295"/>
</dbReference>
<dbReference type="InterPro" id="IPR000644">
    <property type="entry name" value="CBS_dom"/>
</dbReference>
<evidence type="ECO:0000256" key="7">
    <source>
        <dbReference type="ARBA" id="ARBA00022755"/>
    </source>
</evidence>
<evidence type="ECO:0000256" key="6">
    <source>
        <dbReference type="ARBA" id="ARBA00022749"/>
    </source>
</evidence>
<evidence type="ECO:0000256" key="20">
    <source>
        <dbReference type="RuleBase" id="RU003928"/>
    </source>
</evidence>
<dbReference type="InterPro" id="IPR015875">
    <property type="entry name" value="IMP_DH/GMP_Rdtase_CS"/>
</dbReference>
<protein>
    <recommendedName>
        <fullName evidence="13 20">Inosine-5'-monophosphate dehydrogenase</fullName>
        <shortName evidence="13">IMP dehydrogenase</shortName>
        <shortName evidence="13">IMPD</shortName>
        <shortName evidence="13">IMPDH</shortName>
        <ecNumber evidence="13 20">1.1.1.205</ecNumber>
    </recommendedName>
</protein>
<feature type="binding site" evidence="13">
    <location>
        <position position="492"/>
    </location>
    <ligand>
        <name>K(+)</name>
        <dbReference type="ChEBI" id="CHEBI:29103"/>
        <note>ligand shared between two tetrameric partners</note>
    </ligand>
</feature>
<feature type="binding site" description="in other chain" evidence="13 17">
    <location>
        <position position="304"/>
    </location>
    <ligand>
        <name>K(+)</name>
        <dbReference type="ChEBI" id="CHEBI:29103"/>
        <note>ligand shared between two tetrameric partners</note>
    </ligand>
</feature>
<evidence type="ECO:0000256" key="12">
    <source>
        <dbReference type="ARBA" id="ARBA00048028"/>
    </source>
</evidence>
<dbReference type="RefSeq" id="WP_089842739.1">
    <property type="nucleotide sequence ID" value="NZ_FOZL01000002.1"/>
</dbReference>
<evidence type="ECO:0000313" key="22">
    <source>
        <dbReference type="EMBL" id="SFS20815.1"/>
    </source>
</evidence>
<evidence type="ECO:0000256" key="1">
    <source>
        <dbReference type="ARBA" id="ARBA00001958"/>
    </source>
</evidence>
<evidence type="ECO:0000256" key="2">
    <source>
        <dbReference type="ARBA" id="ARBA00005502"/>
    </source>
</evidence>
<accession>A0A1I6MYN4</accession>
<dbReference type="GO" id="GO:0006183">
    <property type="term" value="P:GTP biosynthetic process"/>
    <property type="evidence" value="ECO:0007669"/>
    <property type="project" value="TreeGrafter"/>
</dbReference>
<dbReference type="AlphaFoldDB" id="A0A1I6MYN4"/>